<dbReference type="OrthoDB" id="4851849at2759"/>
<accession>A0A0D2PUN4</accession>
<reference evidence="2" key="1">
    <citation type="submission" date="2014-04" db="EMBL/GenBank/DDBJ databases">
        <title>Evolutionary Origins and Diversification of the Mycorrhizal Mutualists.</title>
        <authorList>
            <consortium name="DOE Joint Genome Institute"/>
            <consortium name="Mycorrhizal Genomics Consortium"/>
            <person name="Kohler A."/>
            <person name="Kuo A."/>
            <person name="Nagy L.G."/>
            <person name="Floudas D."/>
            <person name="Copeland A."/>
            <person name="Barry K.W."/>
            <person name="Cichocki N."/>
            <person name="Veneault-Fourrey C."/>
            <person name="LaButti K."/>
            <person name="Lindquist E.A."/>
            <person name="Lipzen A."/>
            <person name="Lundell T."/>
            <person name="Morin E."/>
            <person name="Murat C."/>
            <person name="Riley R."/>
            <person name="Ohm R."/>
            <person name="Sun H."/>
            <person name="Tunlid A."/>
            <person name="Henrissat B."/>
            <person name="Grigoriev I.V."/>
            <person name="Hibbett D.S."/>
            <person name="Martin F."/>
        </authorList>
    </citation>
    <scope>NUCLEOTIDE SEQUENCE [LARGE SCALE GENOMIC DNA]</scope>
    <source>
        <strain evidence="2">FD-334 SS-4</strain>
    </source>
</reference>
<evidence type="ECO:0000313" key="2">
    <source>
        <dbReference type="Proteomes" id="UP000054270"/>
    </source>
</evidence>
<dbReference type="STRING" id="945553.A0A0D2PUN4"/>
<dbReference type="AlphaFoldDB" id="A0A0D2PUN4"/>
<proteinExistence type="predicted"/>
<keyword evidence="2" id="KW-1185">Reference proteome</keyword>
<evidence type="ECO:0000313" key="1">
    <source>
        <dbReference type="EMBL" id="KJA23305.1"/>
    </source>
</evidence>
<organism evidence="1 2">
    <name type="scientific">Hypholoma sublateritium (strain FD-334 SS-4)</name>
    <dbReference type="NCBI Taxonomy" id="945553"/>
    <lineage>
        <taxon>Eukaryota</taxon>
        <taxon>Fungi</taxon>
        <taxon>Dikarya</taxon>
        <taxon>Basidiomycota</taxon>
        <taxon>Agaricomycotina</taxon>
        <taxon>Agaricomycetes</taxon>
        <taxon>Agaricomycetidae</taxon>
        <taxon>Agaricales</taxon>
        <taxon>Agaricineae</taxon>
        <taxon>Strophariaceae</taxon>
        <taxon>Hypholoma</taxon>
    </lineage>
</organism>
<sequence length="164" mass="18743">MACKLEIIPTDKPTRIIFGFERAGSTENQFNLLGLYQDLGIDHFILPKTLIRWANQGVLLEEIKKLYDAVMVSNLGDYYPWLLRNQWVLDGELAIVVDEDEKDLEDILEERGFRAGWIYAGGAPSATDQEIRDCTRKWPEYKDDCWFLCSIVLIGQCPGPKSGL</sequence>
<protein>
    <submittedName>
        <fullName evidence="1">Uncharacterized protein</fullName>
    </submittedName>
</protein>
<dbReference type="EMBL" id="KN817544">
    <property type="protein sequence ID" value="KJA23305.1"/>
    <property type="molecule type" value="Genomic_DNA"/>
</dbReference>
<name>A0A0D2PUN4_HYPSF</name>
<dbReference type="Proteomes" id="UP000054270">
    <property type="component" value="Unassembled WGS sequence"/>
</dbReference>
<gene>
    <name evidence="1" type="ORF">HYPSUDRAFT_201585</name>
</gene>